<dbReference type="Gene3D" id="1.20.1110.10">
    <property type="entry name" value="Calcium-transporting ATPase, transmembrane domain"/>
    <property type="match status" value="1"/>
</dbReference>
<dbReference type="Gene3D" id="3.40.1110.10">
    <property type="entry name" value="Calcium-transporting ATPase, cytoplasmic domain N"/>
    <property type="match status" value="1"/>
</dbReference>
<dbReference type="InterPro" id="IPR059000">
    <property type="entry name" value="ATPase_P-type_domA"/>
</dbReference>
<evidence type="ECO:0000256" key="7">
    <source>
        <dbReference type="ARBA" id="ARBA00022967"/>
    </source>
</evidence>
<dbReference type="SUPFAM" id="SSF81653">
    <property type="entry name" value="Calcium ATPase, transduction domain A"/>
    <property type="match status" value="1"/>
</dbReference>
<keyword evidence="12" id="KW-0378">Hydrolase</keyword>
<evidence type="ECO:0000256" key="10">
    <source>
        <dbReference type="RuleBase" id="RU362081"/>
    </source>
</evidence>
<dbReference type="SUPFAM" id="SSF81665">
    <property type="entry name" value="Calcium ATPase, transmembrane domain M"/>
    <property type="match status" value="1"/>
</dbReference>
<feature type="transmembrane region" description="Helical" evidence="10">
    <location>
        <begin position="75"/>
        <end position="97"/>
    </location>
</feature>
<dbReference type="GO" id="GO:0012505">
    <property type="term" value="C:endomembrane system"/>
    <property type="evidence" value="ECO:0007669"/>
    <property type="project" value="UniProtKB-SubCell"/>
</dbReference>
<feature type="transmembrane region" description="Helical" evidence="10">
    <location>
        <begin position="612"/>
        <end position="632"/>
    </location>
</feature>
<feature type="transmembrane region" description="Helical" evidence="10">
    <location>
        <begin position="103"/>
        <end position="123"/>
    </location>
</feature>
<dbReference type="EMBL" id="JTLV02000001">
    <property type="protein sequence ID" value="PQM30989.1"/>
    <property type="molecule type" value="Genomic_DNA"/>
</dbReference>
<dbReference type="InterPro" id="IPR008250">
    <property type="entry name" value="ATPase_P-typ_transduc_dom_A_sf"/>
</dbReference>
<dbReference type="EC" id="3.6.3.54" evidence="12"/>
<keyword evidence="3 10" id="KW-0812">Transmembrane</keyword>
<evidence type="ECO:0000256" key="2">
    <source>
        <dbReference type="ARBA" id="ARBA00006024"/>
    </source>
</evidence>
<dbReference type="InterPro" id="IPR023298">
    <property type="entry name" value="ATPase_P-typ_TM_dom_sf"/>
</dbReference>
<keyword evidence="13" id="KW-1185">Reference proteome</keyword>
<comment type="caution">
    <text evidence="12">The sequence shown here is derived from an EMBL/GenBank/DDBJ whole genome shotgun (WGS) entry which is preliminary data.</text>
</comment>
<feature type="transmembrane region" description="Helical" evidence="10">
    <location>
        <begin position="20"/>
        <end position="39"/>
    </location>
</feature>
<organism evidence="12 13">
    <name type="scientific">Spiroplasma poulsonii</name>
    <dbReference type="NCBI Taxonomy" id="2138"/>
    <lineage>
        <taxon>Bacteria</taxon>
        <taxon>Bacillati</taxon>
        <taxon>Mycoplasmatota</taxon>
        <taxon>Mollicutes</taxon>
        <taxon>Entomoplasmatales</taxon>
        <taxon>Spiroplasmataceae</taxon>
        <taxon>Spiroplasma</taxon>
    </lineage>
</organism>
<dbReference type="InterPro" id="IPR027256">
    <property type="entry name" value="P-typ_ATPase_IB"/>
</dbReference>
<comment type="similarity">
    <text evidence="2 10">Belongs to the cation transport ATPase (P-type) (TC 3.A.3) family. Type IB subfamily.</text>
</comment>
<dbReference type="GO" id="GO:0055070">
    <property type="term" value="P:copper ion homeostasis"/>
    <property type="evidence" value="ECO:0007669"/>
    <property type="project" value="TreeGrafter"/>
</dbReference>
<dbReference type="Pfam" id="PF00122">
    <property type="entry name" value="E1-E2_ATPase"/>
    <property type="match status" value="1"/>
</dbReference>
<dbReference type="NCBIfam" id="TIGR01511">
    <property type="entry name" value="ATPase-IB1_Cu"/>
    <property type="match status" value="1"/>
</dbReference>
<dbReference type="GO" id="GO:0005507">
    <property type="term" value="F:copper ion binding"/>
    <property type="evidence" value="ECO:0007669"/>
    <property type="project" value="TreeGrafter"/>
</dbReference>
<evidence type="ECO:0000259" key="11">
    <source>
        <dbReference type="Pfam" id="PF00122"/>
    </source>
</evidence>
<dbReference type="STRING" id="2138.SMSRO_v1c07520"/>
<feature type="domain" description="P-type ATPase A" evidence="11">
    <location>
        <begin position="143"/>
        <end position="236"/>
    </location>
</feature>
<evidence type="ECO:0000256" key="3">
    <source>
        <dbReference type="ARBA" id="ARBA00022692"/>
    </source>
</evidence>
<dbReference type="SFLD" id="SFLDG00002">
    <property type="entry name" value="C1.7:_P-type_atpase_like"/>
    <property type="match status" value="1"/>
</dbReference>
<keyword evidence="5 10" id="KW-0547">Nucleotide-binding</keyword>
<keyword evidence="10" id="KW-1003">Cell membrane</keyword>
<dbReference type="AlphaFoldDB" id="A0A2P6FBZ7"/>
<dbReference type="PANTHER" id="PTHR43520">
    <property type="entry name" value="ATP7, ISOFORM B"/>
    <property type="match status" value="1"/>
</dbReference>
<feature type="transmembrane region" description="Helical" evidence="10">
    <location>
        <begin position="585"/>
        <end position="606"/>
    </location>
</feature>
<feature type="transmembrane region" description="Helical" evidence="10">
    <location>
        <begin position="253"/>
        <end position="275"/>
    </location>
</feature>
<evidence type="ECO:0000256" key="1">
    <source>
        <dbReference type="ARBA" id="ARBA00004127"/>
    </source>
</evidence>
<gene>
    <name evidence="12" type="primary">copA</name>
    <name evidence="12" type="ORF">SMSRO_SF007850</name>
</gene>
<dbReference type="Gene3D" id="2.70.150.10">
    <property type="entry name" value="Calcium-transporting ATPase, cytoplasmic transduction domain A"/>
    <property type="match status" value="1"/>
</dbReference>
<name>A0A2P6FBZ7_9MOLU</name>
<dbReference type="SFLD" id="SFLDF00027">
    <property type="entry name" value="p-type_atpase"/>
    <property type="match status" value="1"/>
</dbReference>
<evidence type="ECO:0000313" key="12">
    <source>
        <dbReference type="EMBL" id="PQM30989.1"/>
    </source>
</evidence>
<dbReference type="InterPro" id="IPR023214">
    <property type="entry name" value="HAD_sf"/>
</dbReference>
<dbReference type="PROSITE" id="PS00154">
    <property type="entry name" value="ATPASE_E1_E2"/>
    <property type="match status" value="1"/>
</dbReference>
<dbReference type="NCBIfam" id="TIGR01525">
    <property type="entry name" value="ATPase-IB_hvy"/>
    <property type="match status" value="1"/>
</dbReference>
<dbReference type="GO" id="GO:0005886">
    <property type="term" value="C:plasma membrane"/>
    <property type="evidence" value="ECO:0007669"/>
    <property type="project" value="UniProtKB-SubCell"/>
</dbReference>
<dbReference type="Pfam" id="PF00702">
    <property type="entry name" value="Hydrolase"/>
    <property type="match status" value="1"/>
</dbReference>
<evidence type="ECO:0000256" key="4">
    <source>
        <dbReference type="ARBA" id="ARBA00022723"/>
    </source>
</evidence>
<keyword evidence="6 10" id="KW-0067">ATP-binding</keyword>
<proteinExistence type="inferred from homology"/>
<dbReference type="GO" id="GO:0005524">
    <property type="term" value="F:ATP binding"/>
    <property type="evidence" value="ECO:0007669"/>
    <property type="project" value="UniProtKB-UniRule"/>
</dbReference>
<dbReference type="InterPro" id="IPR036412">
    <property type="entry name" value="HAD-like_sf"/>
</dbReference>
<dbReference type="GO" id="GO:0043682">
    <property type="term" value="F:P-type divalent copper transporter activity"/>
    <property type="evidence" value="ECO:0007669"/>
    <property type="project" value="TreeGrafter"/>
</dbReference>
<accession>A0A2P6FBZ7</accession>
<feature type="transmembrane region" description="Helical" evidence="10">
    <location>
        <begin position="45"/>
        <end position="63"/>
    </location>
</feature>
<dbReference type="PANTHER" id="PTHR43520:SF8">
    <property type="entry name" value="P-TYPE CU(+) TRANSPORTER"/>
    <property type="match status" value="1"/>
</dbReference>
<dbReference type="NCBIfam" id="TIGR01494">
    <property type="entry name" value="ATPase_P-type"/>
    <property type="match status" value="1"/>
</dbReference>
<evidence type="ECO:0000313" key="13">
    <source>
        <dbReference type="Proteomes" id="UP000031565"/>
    </source>
</evidence>
<dbReference type="InterPro" id="IPR044492">
    <property type="entry name" value="P_typ_ATPase_HD_dom"/>
</dbReference>
<keyword evidence="9 10" id="KW-0472">Membrane</keyword>
<feature type="transmembrane region" description="Helical" evidence="10">
    <location>
        <begin position="287"/>
        <end position="312"/>
    </location>
</feature>
<evidence type="ECO:0000256" key="9">
    <source>
        <dbReference type="ARBA" id="ARBA00023136"/>
    </source>
</evidence>
<dbReference type="SFLD" id="SFLDS00003">
    <property type="entry name" value="Haloacid_Dehalogenase"/>
    <property type="match status" value="1"/>
</dbReference>
<protein>
    <submittedName>
        <fullName evidence="12">Copper-exporting P-type ATPase A</fullName>
        <ecNumber evidence="12">3.6.3.54</ecNumber>
    </submittedName>
</protein>
<dbReference type="PRINTS" id="PR00119">
    <property type="entry name" value="CATATPASE"/>
</dbReference>
<evidence type="ECO:0000256" key="8">
    <source>
        <dbReference type="ARBA" id="ARBA00022989"/>
    </source>
</evidence>
<sequence length="640" mass="70835">MKKPLKTKLTKRQIRDLYELIIAIILNLPLLLGMIPSLSILHNQWLQLTLATIILFYCGRRYYINMFNEIFRWHLLGMNTLIGLGTLLSYGYSIYLIASHSSYMLLFETAGTIIMIMLLGNIINTNVQRKVTAGIESVITLQVDQANRVDPDQTLTVINTKDVQVDNILLIKKGEKVPVDGVVQQGTGYLNEAMLNCWKKLGVEVIGGTVNMGEPFYLQAKKVGADTVLANILQKVDEIQSQKLRIQRIADQIAKWFTPLILIVAVITFLCQYFIFHKGDVAKGIDIAITVIVISCPCALGLATPLAVAVGFGKALKEGVVFNNTSAFEKINKINAVAFDKTGTITTGELTVQQFLGDHANSKYIYHLEKLSAHPIAKSIVNFFPNEQSEIKFQQFKEEAGRGLSGVYNNSTYQIMSYQTAVKKDFQNLLAHQVASLTVINPILIAFVINETITNVLVLTDIIRSDASITIAKFAKKHIATHMISGDNEETTKAIATEVGIASYYVNVAPLTKATIVESIQATGQVTAYVGDGINDLVALKQADFAIATGQGSEVAIQNSDITIIKPNIFNIYKVFVLTKLTRRLIWWNFFWAFIYNLITIPLAILGIIPPLIGAVVMGASQLLVLLNSLVFNNLKVKFK</sequence>
<dbReference type="RefSeq" id="WP_040093137.1">
    <property type="nucleotide sequence ID" value="NZ_CM020866.1"/>
</dbReference>
<dbReference type="Proteomes" id="UP000031565">
    <property type="component" value="Unassembled WGS sequence"/>
</dbReference>
<comment type="subcellular location">
    <subcellularLocation>
        <location evidence="10">Cell membrane</location>
    </subcellularLocation>
    <subcellularLocation>
        <location evidence="1">Endomembrane system</location>
        <topology evidence="1">Multi-pass membrane protein</topology>
    </subcellularLocation>
</comment>
<dbReference type="GO" id="GO:0016887">
    <property type="term" value="F:ATP hydrolysis activity"/>
    <property type="evidence" value="ECO:0007669"/>
    <property type="project" value="InterPro"/>
</dbReference>
<reference evidence="12 13" key="1">
    <citation type="journal article" date="2015" name="MBio">
        <title>Genome sequence of the Drosophila melanogaster male-killing Spiroplasma strain MSRO endosymbiont.</title>
        <authorList>
            <person name="Paredes J.C."/>
            <person name="Herren J.K."/>
            <person name="Schupfer F."/>
            <person name="Marin R."/>
            <person name="Claverol S."/>
            <person name="Kuo C.H."/>
            <person name="Lemaitre B."/>
            <person name="Beven L."/>
        </authorList>
    </citation>
    <scope>NUCLEOTIDE SEQUENCE [LARGE SCALE GENOMIC DNA]</scope>
    <source>
        <strain evidence="12 13">MSRO</strain>
    </source>
</reference>
<dbReference type="InterPro" id="IPR001757">
    <property type="entry name" value="P_typ_ATPase"/>
</dbReference>
<dbReference type="SUPFAM" id="SSF56784">
    <property type="entry name" value="HAD-like"/>
    <property type="match status" value="1"/>
</dbReference>
<dbReference type="OrthoDB" id="9813266at2"/>
<evidence type="ECO:0000256" key="5">
    <source>
        <dbReference type="ARBA" id="ARBA00022741"/>
    </source>
</evidence>
<keyword evidence="4 10" id="KW-0479">Metal-binding</keyword>
<dbReference type="InterPro" id="IPR023299">
    <property type="entry name" value="ATPase_P-typ_cyto_dom_N"/>
</dbReference>
<dbReference type="Gene3D" id="3.40.50.1000">
    <property type="entry name" value="HAD superfamily/HAD-like"/>
    <property type="match status" value="1"/>
</dbReference>
<keyword evidence="8 10" id="KW-1133">Transmembrane helix</keyword>
<keyword evidence="7" id="KW-1278">Translocase</keyword>
<dbReference type="InterPro" id="IPR018303">
    <property type="entry name" value="ATPase_P-typ_P_site"/>
</dbReference>
<evidence type="ECO:0000256" key="6">
    <source>
        <dbReference type="ARBA" id="ARBA00022840"/>
    </source>
</evidence>